<dbReference type="GO" id="GO:0004746">
    <property type="term" value="F:riboflavin synthase activity"/>
    <property type="evidence" value="ECO:0007669"/>
    <property type="project" value="TreeGrafter"/>
</dbReference>
<sequence>MDLVEETLNKSNLGELKVGDSVNLERAMKVSDRLGGHIVQGHVETLGVILEKQMQDEEAILSVGLDPEWMRFCIPKGSITLDGVSLTIARINGNIIEIALIPHTLENTTLGIKGKSETLNIETDIIGKYIDRLLSFDAEEEIIDTNILKAIRNIQYGES</sequence>
<name>A0A381UTI2_9ZZZZ</name>
<dbReference type="InterPro" id="IPR026017">
    <property type="entry name" value="Lumazine-bd_dom"/>
</dbReference>
<proteinExistence type="predicted"/>
<dbReference type="PANTHER" id="PTHR21098">
    <property type="entry name" value="RIBOFLAVIN SYNTHASE ALPHA CHAIN"/>
    <property type="match status" value="1"/>
</dbReference>
<dbReference type="InterPro" id="IPR023366">
    <property type="entry name" value="ATP_synth_asu-like_sf"/>
</dbReference>
<dbReference type="InterPro" id="IPR001783">
    <property type="entry name" value="Lumazine-bd"/>
</dbReference>
<dbReference type="Gene3D" id="2.40.30.20">
    <property type="match status" value="2"/>
</dbReference>
<evidence type="ECO:0000256" key="1">
    <source>
        <dbReference type="ARBA" id="ARBA00022737"/>
    </source>
</evidence>
<organism evidence="3">
    <name type="scientific">marine metagenome</name>
    <dbReference type="NCBI Taxonomy" id="408172"/>
    <lineage>
        <taxon>unclassified sequences</taxon>
        <taxon>metagenomes</taxon>
        <taxon>ecological metagenomes</taxon>
    </lineage>
</organism>
<dbReference type="PANTHER" id="PTHR21098:SF0">
    <property type="entry name" value="RIBOFLAVIN SYNTHASE"/>
    <property type="match status" value="1"/>
</dbReference>
<dbReference type="InterPro" id="IPR017938">
    <property type="entry name" value="Riboflavin_synthase-like_b-brl"/>
</dbReference>
<keyword evidence="1" id="KW-0677">Repeat</keyword>
<evidence type="ECO:0000313" key="3">
    <source>
        <dbReference type="EMBL" id="SVA31390.1"/>
    </source>
</evidence>
<dbReference type="SUPFAM" id="SSF63380">
    <property type="entry name" value="Riboflavin synthase domain-like"/>
    <property type="match status" value="2"/>
</dbReference>
<dbReference type="EMBL" id="UINC01007096">
    <property type="protein sequence ID" value="SVA31390.1"/>
    <property type="molecule type" value="Genomic_DNA"/>
</dbReference>
<feature type="domain" description="Lumazine-binding" evidence="2">
    <location>
        <begin position="38"/>
        <end position="134"/>
    </location>
</feature>
<dbReference type="Pfam" id="PF00677">
    <property type="entry name" value="Lum_binding"/>
    <property type="match status" value="1"/>
</dbReference>
<evidence type="ECO:0000259" key="2">
    <source>
        <dbReference type="PROSITE" id="PS51177"/>
    </source>
</evidence>
<dbReference type="CDD" id="cd00402">
    <property type="entry name" value="Riboflavin_synthase_like"/>
    <property type="match status" value="1"/>
</dbReference>
<dbReference type="PROSITE" id="PS51177">
    <property type="entry name" value="LUMAZINE_BIND"/>
    <property type="match status" value="2"/>
</dbReference>
<accession>A0A381UTI2</accession>
<dbReference type="GO" id="GO:0009231">
    <property type="term" value="P:riboflavin biosynthetic process"/>
    <property type="evidence" value="ECO:0007669"/>
    <property type="project" value="TreeGrafter"/>
</dbReference>
<dbReference type="AlphaFoldDB" id="A0A381UTI2"/>
<reference evidence="3" key="1">
    <citation type="submission" date="2018-05" db="EMBL/GenBank/DDBJ databases">
        <authorList>
            <person name="Lanie J.A."/>
            <person name="Ng W.-L."/>
            <person name="Kazmierczak K.M."/>
            <person name="Andrzejewski T.M."/>
            <person name="Davidsen T.M."/>
            <person name="Wayne K.J."/>
            <person name="Tettelin H."/>
            <person name="Glass J.I."/>
            <person name="Rusch D."/>
            <person name="Podicherti R."/>
            <person name="Tsui H.-C.T."/>
            <person name="Winkler M.E."/>
        </authorList>
    </citation>
    <scope>NUCLEOTIDE SEQUENCE</scope>
</reference>
<gene>
    <name evidence="3" type="ORF">METZ01_LOCUS84244</name>
</gene>
<feature type="domain" description="Lumazine-binding" evidence="2">
    <location>
        <begin position="1"/>
        <end position="37"/>
    </location>
</feature>
<protein>
    <recommendedName>
        <fullName evidence="2">Lumazine-binding domain-containing protein</fullName>
    </recommendedName>
</protein>